<accession>A0A7N0VNK7</accession>
<evidence type="ECO:0000256" key="1">
    <source>
        <dbReference type="SAM" id="MobiDB-lite"/>
    </source>
</evidence>
<sequence length="116" mass="12495">MAPLVEPPPPIASHAFGASSSPCPASPFPMNLPKVNSDSFNVAPRHLELPFSIEPILWAGSQGPSSTLNYNSLQITKKSHWPSFARMAPPCTGSAGFANPNWTCPRPPHNRTHQTI</sequence>
<name>A0A7N0VNK7_KALFE</name>
<keyword evidence="3" id="KW-1185">Reference proteome</keyword>
<dbReference type="AlphaFoldDB" id="A0A7N0VNK7"/>
<feature type="compositionally biased region" description="Pro residues" evidence="1">
    <location>
        <begin position="1"/>
        <end position="11"/>
    </location>
</feature>
<evidence type="ECO:0000313" key="3">
    <source>
        <dbReference type="Proteomes" id="UP000594263"/>
    </source>
</evidence>
<feature type="region of interest" description="Disordered" evidence="1">
    <location>
        <begin position="1"/>
        <end position="22"/>
    </location>
</feature>
<dbReference type="Gramene" id="Kaladp1319s0043.1.v1.1">
    <property type="protein sequence ID" value="Kaladp1319s0043.1.v1.1.CDS.1"/>
    <property type="gene ID" value="Kaladp1319s0043.v1.1"/>
</dbReference>
<dbReference type="EnsemblPlants" id="Kaladp1319s0043.1.v1.1">
    <property type="protein sequence ID" value="Kaladp1319s0043.1.v1.1.CDS.1"/>
    <property type="gene ID" value="Kaladp1319s0043.v1.1"/>
</dbReference>
<proteinExistence type="predicted"/>
<organism evidence="2 3">
    <name type="scientific">Kalanchoe fedtschenkoi</name>
    <name type="common">Lavender scallops</name>
    <name type="synonym">South American air plant</name>
    <dbReference type="NCBI Taxonomy" id="63787"/>
    <lineage>
        <taxon>Eukaryota</taxon>
        <taxon>Viridiplantae</taxon>
        <taxon>Streptophyta</taxon>
        <taxon>Embryophyta</taxon>
        <taxon>Tracheophyta</taxon>
        <taxon>Spermatophyta</taxon>
        <taxon>Magnoliopsida</taxon>
        <taxon>eudicotyledons</taxon>
        <taxon>Gunneridae</taxon>
        <taxon>Pentapetalae</taxon>
        <taxon>Saxifragales</taxon>
        <taxon>Crassulaceae</taxon>
        <taxon>Kalanchoe</taxon>
    </lineage>
</organism>
<protein>
    <submittedName>
        <fullName evidence="2">Uncharacterized protein</fullName>
    </submittedName>
</protein>
<evidence type="ECO:0000313" key="2">
    <source>
        <dbReference type="EnsemblPlants" id="Kaladp1319s0043.1.v1.1.CDS.1"/>
    </source>
</evidence>
<reference evidence="2" key="1">
    <citation type="submission" date="2021-01" db="UniProtKB">
        <authorList>
            <consortium name="EnsemblPlants"/>
        </authorList>
    </citation>
    <scope>IDENTIFICATION</scope>
</reference>
<dbReference type="Proteomes" id="UP000594263">
    <property type="component" value="Unplaced"/>
</dbReference>